<keyword evidence="2" id="KW-1185">Reference proteome</keyword>
<name>A0ACB9Y9D7_PLABR</name>
<evidence type="ECO:0000313" key="2">
    <source>
        <dbReference type="Proteomes" id="UP001056978"/>
    </source>
</evidence>
<dbReference type="Proteomes" id="UP001056978">
    <property type="component" value="Chromosome 8"/>
</dbReference>
<accession>A0ACB9Y9D7</accession>
<sequence>MERSIMFIFFIKISMFILLNSICHFYNNLSTFNKFFEEKFDFGRKLDTRIHRLLGNCEKDICPNVGTLKEKNEKLYRILLYKEKLIKTLMKNKCTMLHKSYNHYEKKIMNGLNDKAFFKKMILINDIDYKQLKRKKYGLRIVLLLLLFLLVLTLPILDLSLGKFETLGNLLNLLCQLVSETPSNSQSPSLTRGSDNLAFSICDGSNITETYKAVGVLIYCLPIIIMGIILILGIFYYYKNVIKHKKIKFLEIFNEW</sequence>
<comment type="caution">
    <text evidence="1">The sequence shown here is derived from an EMBL/GenBank/DDBJ whole genome shotgun (WGS) entry which is preliminary data.</text>
</comment>
<organism evidence="1 2">
    <name type="scientific">Plasmodium brasilianum</name>
    <dbReference type="NCBI Taxonomy" id="5824"/>
    <lineage>
        <taxon>Eukaryota</taxon>
        <taxon>Sar</taxon>
        <taxon>Alveolata</taxon>
        <taxon>Apicomplexa</taxon>
        <taxon>Aconoidasida</taxon>
        <taxon>Haemosporida</taxon>
        <taxon>Plasmodiidae</taxon>
        <taxon>Plasmodium</taxon>
        <taxon>Plasmodium (Plasmodium)</taxon>
    </lineage>
</organism>
<dbReference type="EMBL" id="CM043776">
    <property type="protein sequence ID" value="KAI4838704.1"/>
    <property type="molecule type" value="Genomic_DNA"/>
</dbReference>
<gene>
    <name evidence="1" type="ORF">MKS88_002208</name>
</gene>
<evidence type="ECO:0000313" key="1">
    <source>
        <dbReference type="EMBL" id="KAI4838704.1"/>
    </source>
</evidence>
<proteinExistence type="predicted"/>
<protein>
    <submittedName>
        <fullName evidence="1">Uncharacterized protein</fullName>
    </submittedName>
</protein>
<reference evidence="1" key="1">
    <citation type="submission" date="2022-06" db="EMBL/GenBank/DDBJ databases">
        <title>The First Complete Genome of the Simian Malaria Parasite Plasmodium brasilianum.</title>
        <authorList>
            <person name="Bajic M."/>
            <person name="Ravishankar S."/>
        </authorList>
    </citation>
    <scope>NUCLEOTIDE SEQUENCE</scope>
    <source>
        <strain evidence="1">Bolivian I</strain>
    </source>
</reference>